<gene>
    <name evidence="2" type="ORF">K461DRAFT_289583</name>
</gene>
<feature type="region of interest" description="Disordered" evidence="1">
    <location>
        <begin position="27"/>
        <end position="51"/>
    </location>
</feature>
<dbReference type="AlphaFoldDB" id="A0A9P4JDZ1"/>
<accession>A0A9P4JDZ1</accession>
<reference evidence="2" key="1">
    <citation type="journal article" date="2020" name="Stud. Mycol.">
        <title>101 Dothideomycetes genomes: a test case for predicting lifestyles and emergence of pathogens.</title>
        <authorList>
            <person name="Haridas S."/>
            <person name="Albert R."/>
            <person name="Binder M."/>
            <person name="Bloem J."/>
            <person name="Labutti K."/>
            <person name="Salamov A."/>
            <person name="Andreopoulos B."/>
            <person name="Baker S."/>
            <person name="Barry K."/>
            <person name="Bills G."/>
            <person name="Bluhm B."/>
            <person name="Cannon C."/>
            <person name="Castanera R."/>
            <person name="Culley D."/>
            <person name="Daum C."/>
            <person name="Ezra D."/>
            <person name="Gonzalez J."/>
            <person name="Henrissat B."/>
            <person name="Kuo A."/>
            <person name="Liang C."/>
            <person name="Lipzen A."/>
            <person name="Lutzoni F."/>
            <person name="Magnuson J."/>
            <person name="Mondo S."/>
            <person name="Nolan M."/>
            <person name="Ohm R."/>
            <person name="Pangilinan J."/>
            <person name="Park H.-J."/>
            <person name="Ramirez L."/>
            <person name="Alfaro M."/>
            <person name="Sun H."/>
            <person name="Tritt A."/>
            <person name="Yoshinaga Y."/>
            <person name="Zwiers L.-H."/>
            <person name="Turgeon B."/>
            <person name="Goodwin S."/>
            <person name="Spatafora J."/>
            <person name="Crous P."/>
            <person name="Grigoriev I."/>
        </authorList>
    </citation>
    <scope>NUCLEOTIDE SEQUENCE</scope>
    <source>
        <strain evidence="2">CBS 260.36</strain>
    </source>
</reference>
<keyword evidence="3" id="KW-1185">Reference proteome</keyword>
<protein>
    <recommendedName>
        <fullName evidence="4">F-box domain-containing protein</fullName>
    </recommendedName>
</protein>
<dbReference type="Proteomes" id="UP000799439">
    <property type="component" value="Unassembled WGS sequence"/>
</dbReference>
<comment type="caution">
    <text evidence="2">The sequence shown here is derived from an EMBL/GenBank/DDBJ whole genome shotgun (WGS) entry which is preliminary data.</text>
</comment>
<dbReference type="EMBL" id="ML996081">
    <property type="protein sequence ID" value="KAF2157248.1"/>
    <property type="molecule type" value="Genomic_DNA"/>
</dbReference>
<sequence>MEASQNRRDLTSLPTEIKLLITSHLGHASSEPPSGIPQIPRVLSNSGTRASSPLKTLSLVTQEWRTLLRPTILSHVLVPILPVADTGANSAATTRLRMALKSTAARLPSHLPSRISSLTIYIPTTFSPSSGAALRNSAQHTTDIITMHDFWASLFQRFDPLRLAIHAPPCVLGWLTTNVPATEDAWAFPSMNLQLLELTQPFHLPTQPKTEVSTETSAWDTQYLFCARPWSSVRLVEGSMMQAYGVYEYFHKRPPTVLGGLCLPRGETIKAFSDCVLFPFSTHVDQLQLACLSAYRSVHFHFSPAPNERVLDDPRVVGKADLSDCWREMEQIYKRAVSAQPLSPLFAPGAALREFSTGDYSVASIRELLDGEFAQHAAAGWRAVGEGRWVLTPEQEC</sequence>
<evidence type="ECO:0000313" key="2">
    <source>
        <dbReference type="EMBL" id="KAF2157248.1"/>
    </source>
</evidence>
<dbReference type="OrthoDB" id="5296720at2759"/>
<evidence type="ECO:0000313" key="3">
    <source>
        <dbReference type="Proteomes" id="UP000799439"/>
    </source>
</evidence>
<evidence type="ECO:0008006" key="4">
    <source>
        <dbReference type="Google" id="ProtNLM"/>
    </source>
</evidence>
<evidence type="ECO:0000256" key="1">
    <source>
        <dbReference type="SAM" id="MobiDB-lite"/>
    </source>
</evidence>
<organism evidence="2 3">
    <name type="scientific">Myriangium duriaei CBS 260.36</name>
    <dbReference type="NCBI Taxonomy" id="1168546"/>
    <lineage>
        <taxon>Eukaryota</taxon>
        <taxon>Fungi</taxon>
        <taxon>Dikarya</taxon>
        <taxon>Ascomycota</taxon>
        <taxon>Pezizomycotina</taxon>
        <taxon>Dothideomycetes</taxon>
        <taxon>Dothideomycetidae</taxon>
        <taxon>Myriangiales</taxon>
        <taxon>Myriangiaceae</taxon>
        <taxon>Myriangium</taxon>
    </lineage>
</organism>
<name>A0A9P4JDZ1_9PEZI</name>
<proteinExistence type="predicted"/>